<protein>
    <submittedName>
        <fullName evidence="2">Uncharacterized protein</fullName>
    </submittedName>
</protein>
<gene>
    <name evidence="2" type="ORF">SAMN04489730_6181</name>
</gene>
<dbReference type="EMBL" id="FPJG01000006">
    <property type="protein sequence ID" value="SFW85601.1"/>
    <property type="molecule type" value="Genomic_DNA"/>
</dbReference>
<evidence type="ECO:0000256" key="1">
    <source>
        <dbReference type="SAM" id="MobiDB-lite"/>
    </source>
</evidence>
<organism evidence="2 3">
    <name type="scientific">Amycolatopsis australiensis</name>
    <dbReference type="NCBI Taxonomy" id="546364"/>
    <lineage>
        <taxon>Bacteria</taxon>
        <taxon>Bacillati</taxon>
        <taxon>Actinomycetota</taxon>
        <taxon>Actinomycetes</taxon>
        <taxon>Pseudonocardiales</taxon>
        <taxon>Pseudonocardiaceae</taxon>
        <taxon>Amycolatopsis</taxon>
    </lineage>
</organism>
<keyword evidence="3" id="KW-1185">Reference proteome</keyword>
<dbReference type="Proteomes" id="UP000182740">
    <property type="component" value="Unassembled WGS sequence"/>
</dbReference>
<sequence length="120" mass="12397">MTTSVELCSRQVVLSDREAGAIRGLSGRAADRVLECVLVADHGQEHAARTGGDEWWLRWWPGRRVLQRIPSCGEAAADETGAARADGCGCPAGHEGGHAFASPPEGPGDPAGPSVRAGGV</sequence>
<feature type="region of interest" description="Disordered" evidence="1">
    <location>
        <begin position="77"/>
        <end position="120"/>
    </location>
</feature>
<dbReference type="OrthoDB" id="3624047at2"/>
<feature type="compositionally biased region" description="Low complexity" evidence="1">
    <location>
        <begin position="77"/>
        <end position="87"/>
    </location>
</feature>
<reference evidence="3" key="1">
    <citation type="submission" date="2016-11" db="EMBL/GenBank/DDBJ databases">
        <authorList>
            <person name="Varghese N."/>
            <person name="Submissions S."/>
        </authorList>
    </citation>
    <scope>NUCLEOTIDE SEQUENCE [LARGE SCALE GENOMIC DNA]</scope>
    <source>
        <strain evidence="3">DSM 44671</strain>
    </source>
</reference>
<accession>A0A1K1SMQ4</accession>
<proteinExistence type="predicted"/>
<evidence type="ECO:0000313" key="3">
    <source>
        <dbReference type="Proteomes" id="UP000182740"/>
    </source>
</evidence>
<evidence type="ECO:0000313" key="2">
    <source>
        <dbReference type="EMBL" id="SFW85601.1"/>
    </source>
</evidence>
<name>A0A1K1SMQ4_9PSEU</name>
<dbReference type="STRING" id="546364.SAMN04489730_6181"/>
<dbReference type="RefSeq" id="WP_072479552.1">
    <property type="nucleotide sequence ID" value="NZ_FPJG01000006.1"/>
</dbReference>
<dbReference type="AlphaFoldDB" id="A0A1K1SMQ4"/>